<dbReference type="InterPro" id="IPR003593">
    <property type="entry name" value="AAA+_ATPase"/>
</dbReference>
<dbReference type="Gene3D" id="3.40.50.300">
    <property type="entry name" value="P-loop containing nucleotide triphosphate hydrolases"/>
    <property type="match status" value="2"/>
</dbReference>
<reference evidence="7 8" key="1">
    <citation type="submission" date="2016-10" db="EMBL/GenBank/DDBJ databases">
        <title>Draft Genome sequence of Roseomonas sp. strain M3.</title>
        <authorList>
            <person name="Subhash Y."/>
            <person name="Lee S."/>
        </authorList>
    </citation>
    <scope>NUCLEOTIDE SEQUENCE [LARGE SCALE GENOMIC DNA]</scope>
    <source>
        <strain evidence="7 8">M3</strain>
    </source>
</reference>
<dbReference type="InterPro" id="IPR017871">
    <property type="entry name" value="ABC_transporter-like_CS"/>
</dbReference>
<dbReference type="InterPro" id="IPR032781">
    <property type="entry name" value="ABC_tran_Xtn"/>
</dbReference>
<dbReference type="InterPro" id="IPR050611">
    <property type="entry name" value="ABCF"/>
</dbReference>
<keyword evidence="3" id="KW-0067">ATP-binding</keyword>
<accession>A0A1V2H6S0</accession>
<evidence type="ECO:0000256" key="1">
    <source>
        <dbReference type="ARBA" id="ARBA00022737"/>
    </source>
</evidence>
<keyword evidence="1" id="KW-0677">Repeat</keyword>
<evidence type="ECO:0000313" key="7">
    <source>
        <dbReference type="EMBL" id="ONG58103.1"/>
    </source>
</evidence>
<dbReference type="PANTHER" id="PTHR19211:SF14">
    <property type="entry name" value="ATP-BINDING CASSETTE SUB-FAMILY F MEMBER 1"/>
    <property type="match status" value="1"/>
</dbReference>
<evidence type="ECO:0000313" key="8">
    <source>
        <dbReference type="Proteomes" id="UP000188879"/>
    </source>
</evidence>
<gene>
    <name evidence="7" type="ORF">BKE38_03590</name>
</gene>
<dbReference type="CDD" id="cd03221">
    <property type="entry name" value="ABCF_EF-3"/>
    <property type="match status" value="2"/>
</dbReference>
<keyword evidence="7" id="KW-0808">Transferase</keyword>
<proteinExistence type="inferred from homology"/>
<dbReference type="EMBL" id="MLCO01000022">
    <property type="protein sequence ID" value="ONG58103.1"/>
    <property type="molecule type" value="Genomic_DNA"/>
</dbReference>
<dbReference type="SUPFAM" id="SSF52540">
    <property type="entry name" value="P-loop containing nucleoside triphosphate hydrolases"/>
    <property type="match status" value="2"/>
</dbReference>
<dbReference type="GO" id="GO:0016740">
    <property type="term" value="F:transferase activity"/>
    <property type="evidence" value="ECO:0007669"/>
    <property type="project" value="UniProtKB-KW"/>
</dbReference>
<dbReference type="InterPro" id="IPR003439">
    <property type="entry name" value="ABC_transporter-like_ATP-bd"/>
</dbReference>
<evidence type="ECO:0000259" key="6">
    <source>
        <dbReference type="PROSITE" id="PS50893"/>
    </source>
</evidence>
<dbReference type="InterPro" id="IPR027417">
    <property type="entry name" value="P-loop_NTPase"/>
</dbReference>
<evidence type="ECO:0000256" key="4">
    <source>
        <dbReference type="ARBA" id="ARBA00061551"/>
    </source>
</evidence>
<dbReference type="PROSITE" id="PS50893">
    <property type="entry name" value="ABC_TRANSPORTER_2"/>
    <property type="match status" value="2"/>
</dbReference>
<dbReference type="PROSITE" id="PS00211">
    <property type="entry name" value="ABC_TRANSPORTER_1"/>
    <property type="match status" value="2"/>
</dbReference>
<dbReference type="RefSeq" id="WP_076956014.1">
    <property type="nucleotide sequence ID" value="NZ_MLCO01000022.1"/>
</dbReference>
<dbReference type="Pfam" id="PF12848">
    <property type="entry name" value="ABC_tran_Xtn"/>
    <property type="match status" value="1"/>
</dbReference>
<dbReference type="GO" id="GO:0016887">
    <property type="term" value="F:ATP hydrolysis activity"/>
    <property type="evidence" value="ECO:0007669"/>
    <property type="project" value="InterPro"/>
</dbReference>
<feature type="domain" description="ABC transporter" evidence="6">
    <location>
        <begin position="325"/>
        <end position="540"/>
    </location>
</feature>
<dbReference type="AlphaFoldDB" id="A0A1V2H6S0"/>
<keyword evidence="8" id="KW-1185">Reference proteome</keyword>
<dbReference type="FunFam" id="3.40.50.300:FF:000070">
    <property type="entry name" value="Putative ABC transporter ATP-binding component"/>
    <property type="match status" value="1"/>
</dbReference>
<dbReference type="Pfam" id="PF00005">
    <property type="entry name" value="ABC_tran"/>
    <property type="match status" value="2"/>
</dbReference>
<feature type="domain" description="ABC transporter" evidence="6">
    <location>
        <begin position="2"/>
        <end position="258"/>
    </location>
</feature>
<evidence type="ECO:0000256" key="5">
    <source>
        <dbReference type="ARBA" id="ARBA00074044"/>
    </source>
</evidence>
<keyword evidence="2" id="KW-0547">Nucleotide-binding</keyword>
<dbReference type="OrthoDB" id="9762369at2"/>
<dbReference type="SMART" id="SM00382">
    <property type="entry name" value="AAA"/>
    <property type="match status" value="2"/>
</dbReference>
<comment type="caution">
    <text evidence="7">The sequence shown here is derived from an EMBL/GenBank/DDBJ whole genome shotgun (WGS) entry which is preliminary data.</text>
</comment>
<organism evidence="7 8">
    <name type="scientific">Teichococcus deserti</name>
    <dbReference type="NCBI Taxonomy" id="1817963"/>
    <lineage>
        <taxon>Bacteria</taxon>
        <taxon>Pseudomonadati</taxon>
        <taxon>Pseudomonadota</taxon>
        <taxon>Alphaproteobacteria</taxon>
        <taxon>Acetobacterales</taxon>
        <taxon>Roseomonadaceae</taxon>
        <taxon>Roseomonas</taxon>
    </lineage>
</organism>
<dbReference type="FunFam" id="3.40.50.300:FF:000011">
    <property type="entry name" value="Putative ABC transporter ATP-binding component"/>
    <property type="match status" value="1"/>
</dbReference>
<sequence>MIRLDNISKQNGQQLLFIEASAALQKGEKVGLVGPNGAGKSTLFRMLTGRDEPDEGLVLVERGVTIGFFSQDVGEMAGRSAVSEVMDGAGDVSSIAAELASLEAAMGDPDQLDRIDELVERFGEVQARFEELGGYALESKAREVLAGLSFSQEMMDGDVSRLSGGWKMRVALARILLMRPDVMLLDEPSNHLDLESLIWLENFLRGYDGALLMTSHDREFMNRIINKVIEIDGGALTSYSGDYGFYEQQRALAEQQQQAQFERQQAMLAKEIKFIERFKARASHASQVQSRVKKLEKIDRVEPPKRRQAVSFDFQPAPRSGEDVVSLKGVAKRYGEKIIYDGFDFLVRRRERCCVLGSNGAGKSTLLKLVAGTSAPDTGSVTLGGSVKMGYFAQHAMELLDGDRSVAEALEDAFPRANPGSLRSLAGCFGFSGGEIDKKCRVLSGGEKARLVMAMMLYDPPNLLVLDEPTNHLDLATKEMLIAALAQYEGTMLFVSHDRHFLAALSNRVLELTPEGPHVYDGGYTEYVARTGQEAPGLRS</sequence>
<name>A0A1V2H6S0_9PROT</name>
<evidence type="ECO:0000256" key="3">
    <source>
        <dbReference type="ARBA" id="ARBA00022840"/>
    </source>
</evidence>
<dbReference type="Proteomes" id="UP000188879">
    <property type="component" value="Unassembled WGS sequence"/>
</dbReference>
<protein>
    <recommendedName>
        <fullName evidence="5">Probable ATP-binding protein YbiT</fullName>
    </recommendedName>
</protein>
<dbReference type="GO" id="GO:0005524">
    <property type="term" value="F:ATP binding"/>
    <property type="evidence" value="ECO:0007669"/>
    <property type="project" value="UniProtKB-KW"/>
</dbReference>
<comment type="similarity">
    <text evidence="4">Belongs to the ABC transporter superfamily. ABCF family. YbiT subfamily.</text>
</comment>
<evidence type="ECO:0000256" key="2">
    <source>
        <dbReference type="ARBA" id="ARBA00022741"/>
    </source>
</evidence>
<dbReference type="PANTHER" id="PTHR19211">
    <property type="entry name" value="ATP-BINDING TRANSPORT PROTEIN-RELATED"/>
    <property type="match status" value="1"/>
</dbReference>